<dbReference type="PROSITE" id="PS50943">
    <property type="entry name" value="HTH_CROC1"/>
    <property type="match status" value="1"/>
</dbReference>
<dbReference type="SMART" id="SM00530">
    <property type="entry name" value="HTH_XRE"/>
    <property type="match status" value="1"/>
</dbReference>
<dbReference type="CDD" id="cd00093">
    <property type="entry name" value="HTH_XRE"/>
    <property type="match status" value="1"/>
</dbReference>
<dbReference type="InterPro" id="IPR010982">
    <property type="entry name" value="Lambda_DNA-bd_dom_sf"/>
</dbReference>
<protein>
    <recommendedName>
        <fullName evidence="1">HTH cro/C1-type domain-containing protein</fullName>
    </recommendedName>
</protein>
<dbReference type="EMBL" id="QGTZ01000004">
    <property type="protein sequence ID" value="PWW42316.1"/>
    <property type="molecule type" value="Genomic_DNA"/>
</dbReference>
<comment type="caution">
    <text evidence="2">The sequence shown here is derived from an EMBL/GenBank/DDBJ whole genome shotgun (WGS) entry which is preliminary data.</text>
</comment>
<proteinExistence type="predicted"/>
<organism evidence="2 3">
    <name type="scientific">Paenibacillus pabuli</name>
    <dbReference type="NCBI Taxonomy" id="1472"/>
    <lineage>
        <taxon>Bacteria</taxon>
        <taxon>Bacillati</taxon>
        <taxon>Bacillota</taxon>
        <taxon>Bacilli</taxon>
        <taxon>Bacillales</taxon>
        <taxon>Paenibacillaceae</taxon>
        <taxon>Paenibacillus</taxon>
    </lineage>
</organism>
<accession>A0A855Y925</accession>
<gene>
    <name evidence="2" type="ORF">DET56_104375</name>
</gene>
<dbReference type="AlphaFoldDB" id="A0A855Y925"/>
<dbReference type="InterPro" id="IPR001387">
    <property type="entry name" value="Cro/C1-type_HTH"/>
</dbReference>
<reference evidence="2 3" key="1">
    <citation type="submission" date="2018-05" db="EMBL/GenBank/DDBJ databases">
        <title>Freshwater and sediment microbial communities from various areas in North America, analyzing microbe dynamics in response to fracking.</title>
        <authorList>
            <person name="Lamendella R."/>
        </authorList>
    </citation>
    <scope>NUCLEOTIDE SEQUENCE [LARGE SCALE GENOMIC DNA]</scope>
    <source>
        <strain evidence="2 3">DB-3</strain>
    </source>
</reference>
<feature type="domain" description="HTH cro/C1-type" evidence="1">
    <location>
        <begin position="11"/>
        <end position="65"/>
    </location>
</feature>
<name>A0A855Y925_9BACL</name>
<dbReference type="RefSeq" id="WP_109999321.1">
    <property type="nucleotide sequence ID" value="NZ_QGTZ01000004.1"/>
</dbReference>
<evidence type="ECO:0000313" key="2">
    <source>
        <dbReference type="EMBL" id="PWW42316.1"/>
    </source>
</evidence>
<dbReference type="SUPFAM" id="SSF47413">
    <property type="entry name" value="lambda repressor-like DNA-binding domains"/>
    <property type="match status" value="1"/>
</dbReference>
<evidence type="ECO:0000313" key="3">
    <source>
        <dbReference type="Proteomes" id="UP000247078"/>
    </source>
</evidence>
<evidence type="ECO:0000259" key="1">
    <source>
        <dbReference type="PROSITE" id="PS50943"/>
    </source>
</evidence>
<dbReference type="GO" id="GO:0003677">
    <property type="term" value="F:DNA binding"/>
    <property type="evidence" value="ECO:0007669"/>
    <property type="project" value="InterPro"/>
</dbReference>
<dbReference type="Proteomes" id="UP000247078">
    <property type="component" value="Unassembled WGS sequence"/>
</dbReference>
<sequence length="459" mass="54074">MELVPTIIVHIEKYMRGKNLKLQHFSDITGINVGTLSAILKGSRPMSMNQLNQITSAMGLEKGYFYETYGVESFIESAPHWRRLEPYLYECAELGKLDCIQQVITHVTDDRSYIEELFEVAESFFARGLKEAALILYECVADNEKYQHSERLALCQYRIFLLQKTLNKLINLNAAVKFEPYIDKLNEEMQLDALKDLANLYSTMNLWDKVFELAEESIRRTDLQIHLQSIRRKRKPRVAFYPLFTYKAYAILYKAHVFGERRQYKEALEYTDIYEDIVNKVNDPTGEEQELIGLFKGWAEGNRYLYKILSGDFEILNNYLIYLDDKHEEISTAFAYIIQAANQYSYNIDYTLNRFKNQINEIRTKKYVKVKGAYNEQASNFRYIRLFYELAKYRLNQNQIEQGIEHLITSLERSSSCNEDLMCIKCIDLYGKYRDRASKTQEEQYTKLIDKLGVPTFRP</sequence>